<dbReference type="eggNOG" id="arCOG06658">
    <property type="taxonomic scope" value="Archaea"/>
</dbReference>
<keyword evidence="3" id="KW-1185">Reference proteome</keyword>
<dbReference type="GeneID" id="9132062"/>
<accession>D5VSZ9</accession>
<reference evidence="2" key="1">
    <citation type="submission" date="2010-04" db="EMBL/GenBank/DDBJ databases">
        <title>Complete sequence of Methanocaldococcus infernus ME.</title>
        <authorList>
            <consortium name="US DOE Joint Genome Institute"/>
            <person name="Lucas S."/>
            <person name="Copeland A."/>
            <person name="Lapidus A."/>
            <person name="Cheng J.-F."/>
            <person name="Bruce D."/>
            <person name="Goodwin L."/>
            <person name="Pitluck S."/>
            <person name="Munk A.C."/>
            <person name="Detter J.C."/>
            <person name="Han C."/>
            <person name="Tapia R."/>
            <person name="Land M."/>
            <person name="Hauser L."/>
            <person name="Kyrpides N."/>
            <person name="Mikhailova N."/>
            <person name="Sieprawska-Lupa M."/>
            <person name="Whitman W.B."/>
            <person name="Woyke T."/>
        </authorList>
    </citation>
    <scope>NUCLEOTIDE SEQUENCE [LARGE SCALE GENOMIC DNA]</scope>
    <source>
        <strain evidence="2">ME</strain>
    </source>
</reference>
<name>D5VSZ9_METIM</name>
<dbReference type="Proteomes" id="UP000002061">
    <property type="component" value="Chromosome"/>
</dbReference>
<evidence type="ECO:0000313" key="2">
    <source>
        <dbReference type="EMBL" id="ADG13702.1"/>
    </source>
</evidence>
<dbReference type="Pfam" id="PF09987">
    <property type="entry name" value="DUF2226"/>
    <property type="match status" value="2"/>
</dbReference>
<proteinExistence type="predicted"/>
<dbReference type="OrthoDB" id="65984at2157"/>
<feature type="coiled-coil region" evidence="1">
    <location>
        <begin position="104"/>
        <end position="137"/>
    </location>
</feature>
<protein>
    <submittedName>
        <fullName evidence="2">Uncharacterized protein</fullName>
    </submittedName>
</protein>
<feature type="coiled-coil region" evidence="1">
    <location>
        <begin position="223"/>
        <end position="254"/>
    </location>
</feature>
<dbReference type="STRING" id="573063.Metin_1044"/>
<dbReference type="AlphaFoldDB" id="D5VSZ9"/>
<dbReference type="RefSeq" id="WP_013100447.1">
    <property type="nucleotide sequence ID" value="NC_014122.1"/>
</dbReference>
<gene>
    <name evidence="2" type="ordered locus">Metin_1044</name>
</gene>
<evidence type="ECO:0000256" key="1">
    <source>
        <dbReference type="SAM" id="Coils"/>
    </source>
</evidence>
<dbReference type="HOGENOM" id="CLU_712928_0_0_2"/>
<dbReference type="InterPro" id="IPR019249">
    <property type="entry name" value="DUF2226"/>
</dbReference>
<dbReference type="KEGG" id="mif:Metin_1044"/>
<keyword evidence="1" id="KW-0175">Coiled coil</keyword>
<evidence type="ECO:0000313" key="3">
    <source>
        <dbReference type="Proteomes" id="UP000002061"/>
    </source>
</evidence>
<sequence>MIKIVEGGFVSRFNEKIEFDNLIKAVSLGYIAVFSKENNKIKEGYLFISENKIIGVYIKDDKEYFGDVEKFKEFYKNLKGNILIEVYKYNKDKMNLMKWLYPQIFKVKEEKAKQEKKKEEERKKRKVKLKLGKLISEEKEFEKFLGEGYYLIHICKEIKDSFEQGYLIFKNKSLVGAIYENNFGIIFKENAKNYIDNLIRDSSSRVKIFKLSEEEFNKIFDLYPDAKLEIVEIREEAEEELKETFEELSREELLKKLGIKEPDEEWVEQIIEDIFRPTSEELVELQNQIREDIYNYLMSNENIEKAIVDVKVDWDKEYIIDINVQVSPKKILGFIKKDIPIDKIKYDINNKVRNIVSTGKIRINAKIV</sequence>
<organism evidence="2 3">
    <name type="scientific">Methanocaldococcus infernus (strain DSM 11812 / JCM 15783 / ME)</name>
    <dbReference type="NCBI Taxonomy" id="573063"/>
    <lineage>
        <taxon>Archaea</taxon>
        <taxon>Methanobacteriati</taxon>
        <taxon>Methanobacteriota</taxon>
        <taxon>Methanomada group</taxon>
        <taxon>Methanococci</taxon>
        <taxon>Methanococcales</taxon>
        <taxon>Methanocaldococcaceae</taxon>
        <taxon>Methanocaldococcus</taxon>
    </lineage>
</organism>
<dbReference type="EMBL" id="CP002009">
    <property type="protein sequence ID" value="ADG13702.1"/>
    <property type="molecule type" value="Genomic_DNA"/>
</dbReference>